<dbReference type="Proteomes" id="UP001608902">
    <property type="component" value="Unassembled WGS sequence"/>
</dbReference>
<sequence length="100" mass="11517">MTECRLRKAKTVIRDIGLKRKLGAMKSHETGGYVDAIKLVRKDYPTSLFLLALETRHRLPNLLRLRFPSAVKNVIMTGEMTNRRTTAIGKKYFRISVNKL</sequence>
<keyword evidence="2" id="KW-1185">Reference proteome</keyword>
<evidence type="ECO:0000313" key="1">
    <source>
        <dbReference type="EMBL" id="MFH4984168.1"/>
    </source>
</evidence>
<protein>
    <submittedName>
        <fullName evidence="1">Uncharacterized protein</fullName>
    </submittedName>
</protein>
<name>A0ABD6EWM5_9BILA</name>
<accession>A0ABD6EWM5</accession>
<dbReference type="EMBL" id="JBGFUD010015630">
    <property type="protein sequence ID" value="MFH4984168.1"/>
    <property type="molecule type" value="Genomic_DNA"/>
</dbReference>
<evidence type="ECO:0000313" key="2">
    <source>
        <dbReference type="Proteomes" id="UP001608902"/>
    </source>
</evidence>
<gene>
    <name evidence="1" type="ORF">AB6A40_010877</name>
</gene>
<dbReference type="AlphaFoldDB" id="A0ABD6EWM5"/>
<organism evidence="1 2">
    <name type="scientific">Gnathostoma spinigerum</name>
    <dbReference type="NCBI Taxonomy" id="75299"/>
    <lineage>
        <taxon>Eukaryota</taxon>
        <taxon>Metazoa</taxon>
        <taxon>Ecdysozoa</taxon>
        <taxon>Nematoda</taxon>
        <taxon>Chromadorea</taxon>
        <taxon>Rhabditida</taxon>
        <taxon>Spirurina</taxon>
        <taxon>Gnathostomatomorpha</taxon>
        <taxon>Gnathostomatoidea</taxon>
        <taxon>Gnathostomatidae</taxon>
        <taxon>Gnathostoma</taxon>
    </lineage>
</organism>
<comment type="caution">
    <text evidence="1">The sequence shown here is derived from an EMBL/GenBank/DDBJ whole genome shotgun (WGS) entry which is preliminary data.</text>
</comment>
<proteinExistence type="predicted"/>
<reference evidence="1 2" key="1">
    <citation type="submission" date="2024-08" db="EMBL/GenBank/DDBJ databases">
        <title>Gnathostoma spinigerum genome.</title>
        <authorList>
            <person name="Gonzalez-Bertolin B."/>
            <person name="Monzon S."/>
            <person name="Zaballos A."/>
            <person name="Jimenez P."/>
            <person name="Dekumyoy P."/>
            <person name="Varona S."/>
            <person name="Cuesta I."/>
            <person name="Sumanam S."/>
            <person name="Adisakwattana P."/>
            <person name="Gasser R.B."/>
            <person name="Hernandez-Gonzalez A."/>
            <person name="Young N.D."/>
            <person name="Perteguer M.J."/>
        </authorList>
    </citation>
    <scope>NUCLEOTIDE SEQUENCE [LARGE SCALE GENOMIC DNA]</scope>
    <source>
        <strain evidence="1">AL3</strain>
        <tissue evidence="1">Liver</tissue>
    </source>
</reference>